<gene>
    <name evidence="2" type="ORF">GUJ93_ZPchr0010g10800</name>
</gene>
<feature type="region of interest" description="Disordered" evidence="1">
    <location>
        <begin position="1"/>
        <end position="53"/>
    </location>
</feature>
<keyword evidence="3" id="KW-1185">Reference proteome</keyword>
<reference evidence="2" key="1">
    <citation type="journal article" date="2021" name="bioRxiv">
        <title>Whole Genome Assembly and Annotation of Northern Wild Rice, Zizania palustris L., Supports a Whole Genome Duplication in the Zizania Genus.</title>
        <authorList>
            <person name="Haas M."/>
            <person name="Kono T."/>
            <person name="Macchietto M."/>
            <person name="Millas R."/>
            <person name="McGilp L."/>
            <person name="Shao M."/>
            <person name="Duquette J."/>
            <person name="Hirsch C.N."/>
            <person name="Kimball J."/>
        </authorList>
    </citation>
    <scope>NUCLEOTIDE SEQUENCE</scope>
    <source>
        <tissue evidence="2">Fresh leaf tissue</tissue>
    </source>
</reference>
<reference evidence="2" key="2">
    <citation type="submission" date="2021-02" db="EMBL/GenBank/DDBJ databases">
        <authorList>
            <person name="Kimball J.A."/>
            <person name="Haas M.W."/>
            <person name="Macchietto M."/>
            <person name="Kono T."/>
            <person name="Duquette J."/>
            <person name="Shao M."/>
        </authorList>
    </citation>
    <scope>NUCLEOTIDE SEQUENCE</scope>
    <source>
        <tissue evidence="2">Fresh leaf tissue</tissue>
    </source>
</reference>
<dbReference type="EMBL" id="JAAALK010000082">
    <property type="protein sequence ID" value="KAG8084129.1"/>
    <property type="molecule type" value="Genomic_DNA"/>
</dbReference>
<dbReference type="Proteomes" id="UP000729402">
    <property type="component" value="Unassembled WGS sequence"/>
</dbReference>
<accession>A0A8J5TIJ7</accession>
<sequence>MGGVTPEGAKPTGNSTGGSEADEGRSTRLRLTPTHHSGGIFVGMEDEQESNISHATREEPHTITYENSNANHQDAMTSMVIIV</sequence>
<protein>
    <submittedName>
        <fullName evidence="2">Uncharacterized protein</fullName>
    </submittedName>
</protein>
<name>A0A8J5TIJ7_ZIZPA</name>
<dbReference type="AlphaFoldDB" id="A0A8J5TIJ7"/>
<evidence type="ECO:0000256" key="1">
    <source>
        <dbReference type="SAM" id="MobiDB-lite"/>
    </source>
</evidence>
<comment type="caution">
    <text evidence="2">The sequence shown here is derived from an EMBL/GenBank/DDBJ whole genome shotgun (WGS) entry which is preliminary data.</text>
</comment>
<organism evidence="2 3">
    <name type="scientific">Zizania palustris</name>
    <name type="common">Northern wild rice</name>
    <dbReference type="NCBI Taxonomy" id="103762"/>
    <lineage>
        <taxon>Eukaryota</taxon>
        <taxon>Viridiplantae</taxon>
        <taxon>Streptophyta</taxon>
        <taxon>Embryophyta</taxon>
        <taxon>Tracheophyta</taxon>
        <taxon>Spermatophyta</taxon>
        <taxon>Magnoliopsida</taxon>
        <taxon>Liliopsida</taxon>
        <taxon>Poales</taxon>
        <taxon>Poaceae</taxon>
        <taxon>BOP clade</taxon>
        <taxon>Oryzoideae</taxon>
        <taxon>Oryzeae</taxon>
        <taxon>Zizaniinae</taxon>
        <taxon>Zizania</taxon>
    </lineage>
</organism>
<evidence type="ECO:0000313" key="2">
    <source>
        <dbReference type="EMBL" id="KAG8084129.1"/>
    </source>
</evidence>
<proteinExistence type="predicted"/>
<evidence type="ECO:0000313" key="3">
    <source>
        <dbReference type="Proteomes" id="UP000729402"/>
    </source>
</evidence>